<dbReference type="RefSeq" id="XP_007411971.1">
    <property type="nucleotide sequence ID" value="XM_007411909.1"/>
</dbReference>
<evidence type="ECO:0000313" key="2">
    <source>
        <dbReference type="Proteomes" id="UP000001072"/>
    </source>
</evidence>
<dbReference type="KEGG" id="mlr:MELLADRAFT_88486"/>
<reference evidence="2" key="1">
    <citation type="journal article" date="2011" name="Proc. Natl. Acad. Sci. U.S.A.">
        <title>Obligate biotrophy features unraveled by the genomic analysis of rust fungi.</title>
        <authorList>
            <person name="Duplessis S."/>
            <person name="Cuomo C.A."/>
            <person name="Lin Y.-C."/>
            <person name="Aerts A."/>
            <person name="Tisserant E."/>
            <person name="Veneault-Fourrey C."/>
            <person name="Joly D.L."/>
            <person name="Hacquard S."/>
            <person name="Amselem J."/>
            <person name="Cantarel B.L."/>
            <person name="Chiu R."/>
            <person name="Coutinho P.M."/>
            <person name="Feau N."/>
            <person name="Field M."/>
            <person name="Frey P."/>
            <person name="Gelhaye E."/>
            <person name="Goldberg J."/>
            <person name="Grabherr M.G."/>
            <person name="Kodira C.D."/>
            <person name="Kohler A."/>
            <person name="Kuees U."/>
            <person name="Lindquist E.A."/>
            <person name="Lucas S.M."/>
            <person name="Mago R."/>
            <person name="Mauceli E."/>
            <person name="Morin E."/>
            <person name="Murat C."/>
            <person name="Pangilinan J.L."/>
            <person name="Park R."/>
            <person name="Pearson M."/>
            <person name="Quesneville H."/>
            <person name="Rouhier N."/>
            <person name="Sakthikumar S."/>
            <person name="Salamov A.A."/>
            <person name="Schmutz J."/>
            <person name="Selles B."/>
            <person name="Shapiro H."/>
            <person name="Tanguay P."/>
            <person name="Tuskan G.A."/>
            <person name="Henrissat B."/>
            <person name="Van de Peer Y."/>
            <person name="Rouze P."/>
            <person name="Ellis J.G."/>
            <person name="Dodds P.N."/>
            <person name="Schein J.E."/>
            <person name="Zhong S."/>
            <person name="Hamelin R.C."/>
            <person name="Grigoriev I.V."/>
            <person name="Szabo L.J."/>
            <person name="Martin F."/>
        </authorList>
    </citation>
    <scope>NUCLEOTIDE SEQUENCE [LARGE SCALE GENOMIC DNA]</scope>
    <source>
        <strain evidence="2">98AG31 / pathotype 3-4-7</strain>
    </source>
</reference>
<accession>F4RRW5</accession>
<keyword evidence="2" id="KW-1185">Reference proteome</keyword>
<dbReference type="VEuPathDB" id="FungiDB:MELLADRAFT_88486"/>
<dbReference type="AlphaFoldDB" id="F4RRW5"/>
<gene>
    <name evidence="1" type="ORF">MELLADRAFT_88486</name>
</gene>
<dbReference type="InParanoid" id="F4RRW5"/>
<dbReference type="Proteomes" id="UP000001072">
    <property type="component" value="Unassembled WGS sequence"/>
</dbReference>
<name>F4RRW5_MELLP</name>
<dbReference type="EMBL" id="GL883116">
    <property type="protein sequence ID" value="EGG04880.1"/>
    <property type="molecule type" value="Genomic_DNA"/>
</dbReference>
<dbReference type="HOGENOM" id="CLU_3069210_0_0_1"/>
<sequence length="53" mass="6261">MFCLVSYNCCPRFFPMKLSQYLYFPINSPYNVIKEFAQLQVQPLGPREPVEIT</sequence>
<dbReference type="GeneID" id="18934890"/>
<organism evidence="2">
    <name type="scientific">Melampsora larici-populina (strain 98AG31 / pathotype 3-4-7)</name>
    <name type="common">Poplar leaf rust fungus</name>
    <dbReference type="NCBI Taxonomy" id="747676"/>
    <lineage>
        <taxon>Eukaryota</taxon>
        <taxon>Fungi</taxon>
        <taxon>Dikarya</taxon>
        <taxon>Basidiomycota</taxon>
        <taxon>Pucciniomycotina</taxon>
        <taxon>Pucciniomycetes</taxon>
        <taxon>Pucciniales</taxon>
        <taxon>Melampsoraceae</taxon>
        <taxon>Melampsora</taxon>
    </lineage>
</organism>
<evidence type="ECO:0000313" key="1">
    <source>
        <dbReference type="EMBL" id="EGG04880.1"/>
    </source>
</evidence>
<proteinExistence type="predicted"/>
<protein>
    <submittedName>
        <fullName evidence="1">Uncharacterized protein</fullName>
    </submittedName>
</protein>